<evidence type="ECO:0000256" key="3">
    <source>
        <dbReference type="ARBA" id="ARBA00023110"/>
    </source>
</evidence>
<evidence type="ECO:0000313" key="6">
    <source>
        <dbReference type="EMBL" id="ASV28973.1"/>
    </source>
</evidence>
<dbReference type="EC" id="5.2.1.8" evidence="2 4"/>
<keyword evidence="4" id="KW-0413">Isomerase</keyword>
<accession>A0A223V0I6</accession>
<feature type="compositionally biased region" description="Basic and acidic residues" evidence="5">
    <location>
        <begin position="299"/>
        <end position="322"/>
    </location>
</feature>
<dbReference type="KEGG" id="marb:CJ263_01310"/>
<comment type="catalytic activity">
    <reaction evidence="1 4">
        <text>[protein]-peptidylproline (omega=180) = [protein]-peptidylproline (omega=0)</text>
        <dbReference type="Rhea" id="RHEA:16237"/>
        <dbReference type="Rhea" id="RHEA-COMP:10747"/>
        <dbReference type="Rhea" id="RHEA-COMP:10748"/>
        <dbReference type="ChEBI" id="CHEBI:83833"/>
        <dbReference type="ChEBI" id="CHEBI:83834"/>
        <dbReference type="EC" id="5.2.1.8"/>
    </reaction>
</comment>
<dbReference type="GO" id="GO:0003755">
    <property type="term" value="F:peptidyl-prolyl cis-trans isomerase activity"/>
    <property type="evidence" value="ECO:0007669"/>
    <property type="project" value="UniProtKB-KW"/>
</dbReference>
<dbReference type="Proteomes" id="UP000215244">
    <property type="component" value="Chromosome"/>
</dbReference>
<dbReference type="SUPFAM" id="SSF54534">
    <property type="entry name" value="FKBP-like"/>
    <property type="match status" value="1"/>
</dbReference>
<evidence type="ECO:0000256" key="2">
    <source>
        <dbReference type="ARBA" id="ARBA00013194"/>
    </source>
</evidence>
<feature type="compositionally biased region" description="Low complexity" evidence="5">
    <location>
        <begin position="259"/>
        <end position="269"/>
    </location>
</feature>
<dbReference type="GO" id="GO:0005509">
    <property type="term" value="F:calcium ion binding"/>
    <property type="evidence" value="ECO:0007669"/>
    <property type="project" value="InterPro"/>
</dbReference>
<organism evidence="6 7">
    <name type="scientific">Maribacter cobaltidurans</name>
    <dbReference type="NCBI Taxonomy" id="1178778"/>
    <lineage>
        <taxon>Bacteria</taxon>
        <taxon>Pseudomonadati</taxon>
        <taxon>Bacteroidota</taxon>
        <taxon>Flavobacteriia</taxon>
        <taxon>Flavobacteriales</taxon>
        <taxon>Flavobacteriaceae</taxon>
        <taxon>Maribacter</taxon>
    </lineage>
</organism>
<dbReference type="AlphaFoldDB" id="A0A223V0I6"/>
<dbReference type="OrthoDB" id="1424215at2"/>
<reference evidence="6 7" key="1">
    <citation type="submission" date="2017-08" db="EMBL/GenBank/DDBJ databases">
        <title>The complete genome sequence of Maribacter sp. B1, isolated from deep-sea sediment.</title>
        <authorList>
            <person name="Wu Y.-H."/>
            <person name="Cheng H."/>
            <person name="Xu X.-W."/>
        </authorList>
    </citation>
    <scope>NUCLEOTIDE SEQUENCE [LARGE SCALE GENOMIC DNA]</scope>
    <source>
        <strain evidence="6 7">B1</strain>
    </source>
</reference>
<dbReference type="InterPro" id="IPR001179">
    <property type="entry name" value="PPIase_FKBP_dom"/>
</dbReference>
<evidence type="ECO:0000256" key="4">
    <source>
        <dbReference type="PROSITE-ProRule" id="PRU00277"/>
    </source>
</evidence>
<dbReference type="InterPro" id="IPR046357">
    <property type="entry name" value="PPIase_dom_sf"/>
</dbReference>
<dbReference type="Gene3D" id="4.10.1080.10">
    <property type="entry name" value="TSP type-3 repeat"/>
    <property type="match status" value="1"/>
</dbReference>
<evidence type="ECO:0000256" key="5">
    <source>
        <dbReference type="SAM" id="MobiDB-lite"/>
    </source>
</evidence>
<keyword evidence="3 4" id="KW-0697">Rotamase</keyword>
<dbReference type="EMBL" id="CP022957">
    <property type="protein sequence ID" value="ASV28973.1"/>
    <property type="molecule type" value="Genomic_DNA"/>
</dbReference>
<evidence type="ECO:0000256" key="1">
    <source>
        <dbReference type="ARBA" id="ARBA00000971"/>
    </source>
</evidence>
<dbReference type="Gene3D" id="3.10.50.40">
    <property type="match status" value="1"/>
</dbReference>
<feature type="region of interest" description="Disordered" evidence="5">
    <location>
        <begin position="259"/>
        <end position="322"/>
    </location>
</feature>
<dbReference type="PROSITE" id="PS50059">
    <property type="entry name" value="FKBP_PPIASE"/>
    <property type="match status" value="1"/>
</dbReference>
<sequence length="322" mass="35079">MKLKNSIVFAITFISLWSCKKDDGPEIEVVPPRSLIEVAAEDDAEILEFLSTHFFNYEDFLNPQEKFDYKIKFDTIAGENGRKTSILDSGELPGIEFGVETISVASSSFGIDDGEVADHKLYYLIARQGSGDFPTIGDNSILRYEGLLLNGTLFDGSSNQPLKFYLSNPGLRVGFAQAILKLKTGDSFTDNGDGTVSFENYGVGVAFMPSGLAYFNTRAGSIPAYSPLIFKLDAIAYEKDTDYDGDGIPSILEDLNGDGNLNNDNTDGDFSNSGPVYNHLDTDDDGDGIPTIEEINLDSEGKFESVRDSDGDGIPDHLDKDS</sequence>
<dbReference type="Pfam" id="PF00254">
    <property type="entry name" value="FKBP_C"/>
    <property type="match status" value="1"/>
</dbReference>
<name>A0A223V0I6_9FLAO</name>
<protein>
    <recommendedName>
        <fullName evidence="2 4">peptidylprolyl isomerase</fullName>
        <ecNumber evidence="2 4">5.2.1.8</ecNumber>
    </recommendedName>
</protein>
<proteinExistence type="predicted"/>
<evidence type="ECO:0000313" key="7">
    <source>
        <dbReference type="Proteomes" id="UP000215244"/>
    </source>
</evidence>
<keyword evidence="7" id="KW-1185">Reference proteome</keyword>
<dbReference type="InterPro" id="IPR028974">
    <property type="entry name" value="TSP_type-3_rpt"/>
</dbReference>
<dbReference type="RefSeq" id="WP_094995607.1">
    <property type="nucleotide sequence ID" value="NZ_BMJL01000001.1"/>
</dbReference>
<gene>
    <name evidence="6" type="ORF">CJ263_01310</name>
</gene>